<accession>A0ABS1L2P5</accession>
<gene>
    <name evidence="2" type="ORF">JI741_32315</name>
</gene>
<keyword evidence="1" id="KW-0812">Transmembrane</keyword>
<sequence length="286" mass="32770">MRFILRLKHWQTFLLLMTAAVLSDFTLIGNPTVTKILSFAGGVFYFVWLLMIGHGLYQRLPRKIELNYNLFVINVFIMLVVVAVIKTLTDGVFSLKGLAALPGFYAVYALLHIMMFPVRCLRSYEKGAEADVGDCLGEFFLIVLWPIGIWFLQPRINSVLVKEENVLLNDVDKFPESAVKDINHVVEIVNINRLIGYGILLFLIGFFTGMFWIKYLQLLVPIGTLMTFTGIFFYFKEGHFATGFARGPKEDGLTYFWNTIVLKFWTFCFVIWMISANVTLIVRGIV</sequence>
<evidence type="ECO:0000313" key="2">
    <source>
        <dbReference type="EMBL" id="MBL0745961.1"/>
    </source>
</evidence>
<evidence type="ECO:0000313" key="3">
    <source>
        <dbReference type="Proteomes" id="UP000613030"/>
    </source>
</evidence>
<evidence type="ECO:0000256" key="1">
    <source>
        <dbReference type="SAM" id="Phobius"/>
    </source>
</evidence>
<name>A0ABS1L2P5_9BACT</name>
<dbReference type="RefSeq" id="WP_202016715.1">
    <property type="nucleotide sequence ID" value="NZ_JAERRB010000023.1"/>
</dbReference>
<feature type="transmembrane region" description="Helical" evidence="1">
    <location>
        <begin position="218"/>
        <end position="235"/>
    </location>
</feature>
<feature type="transmembrane region" description="Helical" evidence="1">
    <location>
        <begin position="255"/>
        <end position="282"/>
    </location>
</feature>
<keyword evidence="1" id="KW-1133">Transmembrane helix</keyword>
<comment type="caution">
    <text evidence="2">The sequence shown here is derived from an EMBL/GenBank/DDBJ whole genome shotgun (WGS) entry which is preliminary data.</text>
</comment>
<protein>
    <submittedName>
        <fullName evidence="2">Uncharacterized protein</fullName>
    </submittedName>
</protein>
<organism evidence="2 3">
    <name type="scientific">Chryseolinea lacunae</name>
    <dbReference type="NCBI Taxonomy" id="2801331"/>
    <lineage>
        <taxon>Bacteria</taxon>
        <taxon>Pseudomonadati</taxon>
        <taxon>Bacteroidota</taxon>
        <taxon>Cytophagia</taxon>
        <taxon>Cytophagales</taxon>
        <taxon>Fulvivirgaceae</taxon>
        <taxon>Chryseolinea</taxon>
    </lineage>
</organism>
<dbReference type="EMBL" id="JAERRB010000023">
    <property type="protein sequence ID" value="MBL0745961.1"/>
    <property type="molecule type" value="Genomic_DNA"/>
</dbReference>
<feature type="transmembrane region" description="Helical" evidence="1">
    <location>
        <begin position="12"/>
        <end position="30"/>
    </location>
</feature>
<keyword evidence="1" id="KW-0472">Membrane</keyword>
<keyword evidence="3" id="KW-1185">Reference proteome</keyword>
<proteinExistence type="predicted"/>
<feature type="transmembrane region" description="Helical" evidence="1">
    <location>
        <begin position="68"/>
        <end position="85"/>
    </location>
</feature>
<feature type="transmembrane region" description="Helical" evidence="1">
    <location>
        <begin position="194"/>
        <end position="213"/>
    </location>
</feature>
<reference evidence="2 3" key="1">
    <citation type="submission" date="2021-01" db="EMBL/GenBank/DDBJ databases">
        <title>Chryseolinea sp. Jin1 Genome sequencing and assembly.</title>
        <authorList>
            <person name="Kim I."/>
        </authorList>
    </citation>
    <scope>NUCLEOTIDE SEQUENCE [LARGE SCALE GENOMIC DNA]</scope>
    <source>
        <strain evidence="2 3">Jin1</strain>
    </source>
</reference>
<dbReference type="Proteomes" id="UP000613030">
    <property type="component" value="Unassembled WGS sequence"/>
</dbReference>
<feature type="transmembrane region" description="Helical" evidence="1">
    <location>
        <begin position="36"/>
        <end position="56"/>
    </location>
</feature>
<feature type="transmembrane region" description="Helical" evidence="1">
    <location>
        <begin position="91"/>
        <end position="111"/>
    </location>
</feature>